<evidence type="ECO:0000313" key="1">
    <source>
        <dbReference type="EMBL" id="KAH9299303.1"/>
    </source>
</evidence>
<dbReference type="Gene3D" id="3.40.50.1000">
    <property type="entry name" value="HAD superfamily/HAD-like"/>
    <property type="match status" value="1"/>
</dbReference>
<dbReference type="EMBL" id="JAHRHJ020000010">
    <property type="protein sequence ID" value="KAH9299303.1"/>
    <property type="molecule type" value="Genomic_DNA"/>
</dbReference>
<feature type="non-terminal residue" evidence="1">
    <location>
        <position position="113"/>
    </location>
</feature>
<dbReference type="PANTHER" id="PTHR12725">
    <property type="entry name" value="HALOACID DEHALOGENASE-LIKE HYDROLASE"/>
    <property type="match status" value="1"/>
</dbReference>
<feature type="non-terminal residue" evidence="1">
    <location>
        <position position="1"/>
    </location>
</feature>
<dbReference type="InterPro" id="IPR036412">
    <property type="entry name" value="HAD-like_sf"/>
</dbReference>
<evidence type="ECO:0000313" key="2">
    <source>
        <dbReference type="Proteomes" id="UP000824469"/>
    </source>
</evidence>
<reference evidence="1 2" key="1">
    <citation type="journal article" date="2021" name="Nat. Plants">
        <title>The Taxus genome provides insights into paclitaxel biosynthesis.</title>
        <authorList>
            <person name="Xiong X."/>
            <person name="Gou J."/>
            <person name="Liao Q."/>
            <person name="Li Y."/>
            <person name="Zhou Q."/>
            <person name="Bi G."/>
            <person name="Li C."/>
            <person name="Du R."/>
            <person name="Wang X."/>
            <person name="Sun T."/>
            <person name="Guo L."/>
            <person name="Liang H."/>
            <person name="Lu P."/>
            <person name="Wu Y."/>
            <person name="Zhang Z."/>
            <person name="Ro D.K."/>
            <person name="Shang Y."/>
            <person name="Huang S."/>
            <person name="Yan J."/>
        </authorList>
    </citation>
    <scope>NUCLEOTIDE SEQUENCE [LARGE SCALE GENOMIC DNA]</scope>
    <source>
        <strain evidence="1">Ta-2019</strain>
    </source>
</reference>
<proteinExistence type="predicted"/>
<keyword evidence="2" id="KW-1185">Reference proteome</keyword>
<dbReference type="PANTHER" id="PTHR12725:SF117">
    <property type="entry name" value="HALOACID DEHALOGENASE-LIKE HYDROLASE"/>
    <property type="match status" value="1"/>
</dbReference>
<dbReference type="SUPFAM" id="SSF56784">
    <property type="entry name" value="HAD-like"/>
    <property type="match status" value="1"/>
</dbReference>
<name>A0AA38FE69_TAXCH</name>
<organism evidence="1 2">
    <name type="scientific">Taxus chinensis</name>
    <name type="common">Chinese yew</name>
    <name type="synonym">Taxus wallichiana var. chinensis</name>
    <dbReference type="NCBI Taxonomy" id="29808"/>
    <lineage>
        <taxon>Eukaryota</taxon>
        <taxon>Viridiplantae</taxon>
        <taxon>Streptophyta</taxon>
        <taxon>Embryophyta</taxon>
        <taxon>Tracheophyta</taxon>
        <taxon>Spermatophyta</taxon>
        <taxon>Pinopsida</taxon>
        <taxon>Pinidae</taxon>
        <taxon>Conifers II</taxon>
        <taxon>Cupressales</taxon>
        <taxon>Taxaceae</taxon>
        <taxon>Taxus</taxon>
    </lineage>
</organism>
<gene>
    <name evidence="1" type="ORF">KI387_030985</name>
</gene>
<dbReference type="OMA" id="VNCFERI"/>
<accession>A0AA38FE69</accession>
<protein>
    <submittedName>
        <fullName evidence="1">Uncharacterized protein</fullName>
    </submittedName>
</protein>
<sequence>AVGYDFYYDDYHRYASNVMLADGDRVYVSKALSRLALEDCFEDVNCFERIESYAETAENSYGWDTPVSVIAMLPILCKPSKEAIEHEIFLANANAQRTIFFDDSPRNIAEGKK</sequence>
<dbReference type="InterPro" id="IPR023214">
    <property type="entry name" value="HAD_sf"/>
</dbReference>
<dbReference type="Proteomes" id="UP000824469">
    <property type="component" value="Unassembled WGS sequence"/>
</dbReference>
<comment type="caution">
    <text evidence="1">The sequence shown here is derived from an EMBL/GenBank/DDBJ whole genome shotgun (WGS) entry which is preliminary data.</text>
</comment>
<dbReference type="AlphaFoldDB" id="A0AA38FE69"/>